<comment type="caution">
    <text evidence="3">The sequence shown here is derived from an EMBL/GenBank/DDBJ whole genome shotgun (WGS) entry which is preliminary data.</text>
</comment>
<reference evidence="3 4" key="1">
    <citation type="journal article" date="2016" name="Nat. Commun.">
        <title>Thousands of microbial genomes shed light on interconnected biogeochemical processes in an aquifer system.</title>
        <authorList>
            <person name="Anantharaman K."/>
            <person name="Brown C.T."/>
            <person name="Hug L.A."/>
            <person name="Sharon I."/>
            <person name="Castelle C.J."/>
            <person name="Probst A.J."/>
            <person name="Thomas B.C."/>
            <person name="Singh A."/>
            <person name="Wilkins M.J."/>
            <person name="Karaoz U."/>
            <person name="Brodie E.L."/>
            <person name="Williams K.H."/>
            <person name="Hubbard S.S."/>
            <person name="Banfield J.F."/>
        </authorList>
    </citation>
    <scope>NUCLEOTIDE SEQUENCE [LARGE SCALE GENOMIC DNA]</scope>
</reference>
<protein>
    <recommendedName>
        <fullName evidence="5">DUF4148 domain-containing protein</fullName>
    </recommendedName>
</protein>
<dbReference type="AlphaFoldDB" id="A0A1F6TIB1"/>
<feature type="signal peptide" evidence="2">
    <location>
        <begin position="1"/>
        <end position="24"/>
    </location>
</feature>
<sequence>MKLDFLSSVLVAALLSGVTSVAVAQEQVPPAKKQAQDQEYIYGSQLMTEQERAEHRAKMRAAKTDAEREKVRLDHHKKMQARAKERGVTLPDEPLPRGGGKGKGPAPGAGSTGAPGGNGGY</sequence>
<feature type="compositionally biased region" description="Basic and acidic residues" evidence="1">
    <location>
        <begin position="57"/>
        <end position="72"/>
    </location>
</feature>
<gene>
    <name evidence="3" type="ORF">A2150_03165</name>
</gene>
<proteinExistence type="predicted"/>
<dbReference type="EMBL" id="MFSS01000008">
    <property type="protein sequence ID" value="OGI44880.1"/>
    <property type="molecule type" value="Genomic_DNA"/>
</dbReference>
<keyword evidence="2" id="KW-0732">Signal</keyword>
<evidence type="ECO:0000313" key="4">
    <source>
        <dbReference type="Proteomes" id="UP000177925"/>
    </source>
</evidence>
<accession>A0A1F6TIB1</accession>
<evidence type="ECO:0000256" key="1">
    <source>
        <dbReference type="SAM" id="MobiDB-lite"/>
    </source>
</evidence>
<name>A0A1F6TIB1_9PROT</name>
<feature type="chain" id="PRO_5009526693" description="DUF4148 domain-containing protein" evidence="2">
    <location>
        <begin position="25"/>
        <end position="121"/>
    </location>
</feature>
<feature type="region of interest" description="Disordered" evidence="1">
    <location>
        <begin position="57"/>
        <end position="121"/>
    </location>
</feature>
<evidence type="ECO:0000256" key="2">
    <source>
        <dbReference type="SAM" id="SignalP"/>
    </source>
</evidence>
<organism evidence="3 4">
    <name type="scientific">Candidatus Muproteobacteria bacterium RBG_16_64_11</name>
    <dbReference type="NCBI Taxonomy" id="1817758"/>
    <lineage>
        <taxon>Bacteria</taxon>
        <taxon>Pseudomonadati</taxon>
        <taxon>Pseudomonadota</taxon>
        <taxon>Candidatus Muproteobacteria</taxon>
    </lineage>
</organism>
<feature type="compositionally biased region" description="Gly residues" evidence="1">
    <location>
        <begin position="97"/>
        <end position="121"/>
    </location>
</feature>
<evidence type="ECO:0008006" key="5">
    <source>
        <dbReference type="Google" id="ProtNLM"/>
    </source>
</evidence>
<evidence type="ECO:0000313" key="3">
    <source>
        <dbReference type="EMBL" id="OGI44880.1"/>
    </source>
</evidence>
<dbReference type="Proteomes" id="UP000177925">
    <property type="component" value="Unassembled WGS sequence"/>
</dbReference>